<sequence>SEACDFEHRNLCEWYQPTATMGRTTTAHTAHVFQWAPGKGASIHPGEENHRPLTDHTMATREGWYLYADSSNGNFGHTAEIITPVVSQTGPKCKMVFWNYMNGATVGSLEVLIKVGNMTTRLWAQSGPQGPQWNRAEVFLGVRSYFQVLFRAKRGISYVGDVAVDDISFKDCSPLVIPEKPCTSEELTCANKYCIPEENLCDFVDDCADNSDESDSICSVSIGRCNFEFDLCEWEQDQNDDFDWNLRNGGLPRAGTGPIADHSLQEPSGHYIFIKNFFPQLPGQEATISSVIISRKSKNCKIIFYYHMYGENIGSLTVYQETVSNHSKILFTLSGDQGNFWNRKVLPLEADEDFRVIFEGRVGTAYRRSITLDDIVFTRECLLSSNTFSEEPTELPVTGACSPGYFECLNGKCYRAEQRCNFEDDCGDNTDERECGTSCTFENEMCGWRNSHADNFDWIMGTNLPQSLVPSKDHTLGNRQGVFLSPYSPKSKLNLAGELRFKKLMHVSGDTWKKLIRWMLCCFLRHFLYLRAKSTGIRGEKAHLMSSMWTESSTACTLHFWYYMSSKATGCIHVLIKRSYLIPLTEERYTPSIWDGRPLPPSTQLREGCTWSREGGRGHPPSQPDQPNQPWRSMGIDFTVLLVSVGEDPGVCPADTDFVCWNKKCIESHLVCDYKPDCKDWSDEADCSQYTSVRGSCNFETQGQDWTTACGFTQDPGDELDWHIGNRTVIEQEDLSRDHTPGNGHNFLYVNSSTRQEGRAKIVTTRAFPASLGICRLRFWFWMCSSPNIGILKVFTVEEFGMDLLMWAATGKQSRTWSYANVLLSSNRPFKVAFEAEAGANQAVEFALDDISFTPECESGGFVAPQPPTCNSGQFTCVYVKQCVALTAKCNRMEDCADGSDEMACPTENPTAASPRLCKDTEFQCANQLCIPSLLRCDGVPDCMLNEDEANCSIKDCSDGSLLCPSTNSCIPVSQLCDGIADCIDFAPDESSCSDTWTGLGIGLAFLLIEIAVTVSCILSKRKLQRMKPEELSNTAFDNPLYEAQSVK</sequence>
<keyword evidence="4" id="KW-0812">Transmembrane</keyword>
<protein>
    <recommendedName>
        <fullName evidence="5">MAM domain-containing protein</fullName>
    </recommendedName>
</protein>
<organism evidence="6 7">
    <name type="scientific">Phrynocephalus forsythii</name>
    <dbReference type="NCBI Taxonomy" id="171643"/>
    <lineage>
        <taxon>Eukaryota</taxon>
        <taxon>Metazoa</taxon>
        <taxon>Chordata</taxon>
        <taxon>Craniata</taxon>
        <taxon>Vertebrata</taxon>
        <taxon>Euteleostomi</taxon>
        <taxon>Lepidosauria</taxon>
        <taxon>Squamata</taxon>
        <taxon>Bifurcata</taxon>
        <taxon>Unidentata</taxon>
        <taxon>Episquamata</taxon>
        <taxon>Toxicofera</taxon>
        <taxon>Iguania</taxon>
        <taxon>Acrodonta</taxon>
        <taxon>Agamidae</taxon>
        <taxon>Agaminae</taxon>
        <taxon>Phrynocephalus</taxon>
    </lineage>
</organism>
<feature type="transmembrane region" description="Helical" evidence="4">
    <location>
        <begin position="997"/>
        <end position="1019"/>
    </location>
</feature>
<evidence type="ECO:0000256" key="3">
    <source>
        <dbReference type="SAM" id="MobiDB-lite"/>
    </source>
</evidence>
<dbReference type="Pfam" id="PF00057">
    <property type="entry name" value="Ldl_recept_a"/>
    <property type="match status" value="5"/>
</dbReference>
<feature type="disulfide bond" evidence="2">
    <location>
        <begin position="937"/>
        <end position="952"/>
    </location>
</feature>
<dbReference type="InterPro" id="IPR051560">
    <property type="entry name" value="MAM_domain-containing"/>
</dbReference>
<feature type="disulfide bond" evidence="2">
    <location>
        <begin position="401"/>
        <end position="413"/>
    </location>
</feature>
<dbReference type="Pfam" id="PF00629">
    <property type="entry name" value="MAM"/>
    <property type="match status" value="5"/>
</dbReference>
<evidence type="ECO:0000256" key="1">
    <source>
        <dbReference type="ARBA" id="ARBA00023157"/>
    </source>
</evidence>
<dbReference type="SUPFAM" id="SSF49899">
    <property type="entry name" value="Concanavalin A-like lectins/glucanases"/>
    <property type="match status" value="5"/>
</dbReference>
<feature type="disulfide bond" evidence="2">
    <location>
        <begin position="672"/>
        <end position="687"/>
    </location>
</feature>
<feature type="domain" description="MAM" evidence="5">
    <location>
        <begin position="695"/>
        <end position="859"/>
    </location>
</feature>
<dbReference type="InterPro" id="IPR023415">
    <property type="entry name" value="LDLR_class-A_CS"/>
</dbReference>
<keyword evidence="4" id="KW-0472">Membrane</keyword>
<dbReference type="SMART" id="SM00192">
    <property type="entry name" value="LDLa"/>
    <property type="match status" value="6"/>
</dbReference>
<dbReference type="SMART" id="SM00137">
    <property type="entry name" value="MAM"/>
    <property type="match status" value="3"/>
</dbReference>
<keyword evidence="4" id="KW-1133">Transmembrane helix</keyword>
<name>A0A9Q1AZG5_9SAUR</name>
<dbReference type="GO" id="GO:0016020">
    <property type="term" value="C:membrane"/>
    <property type="evidence" value="ECO:0007669"/>
    <property type="project" value="InterPro"/>
</dbReference>
<dbReference type="PROSITE" id="PS50068">
    <property type="entry name" value="LDLRA_2"/>
    <property type="match status" value="6"/>
</dbReference>
<feature type="disulfide bond" evidence="2">
    <location>
        <begin position="189"/>
        <end position="207"/>
    </location>
</feature>
<dbReference type="InterPro" id="IPR002172">
    <property type="entry name" value="LDrepeatLR_classA_rpt"/>
</dbReference>
<dbReference type="PANTHER" id="PTHR23282:SF140">
    <property type="entry name" value="MAM AND LDL-RECEPTOR CLASS A DOMAIN-CONTAINING PROTEIN 1"/>
    <property type="match status" value="1"/>
</dbReference>
<gene>
    <name evidence="6" type="ORF">JRQ81_018550</name>
</gene>
<dbReference type="PROSITE" id="PS01209">
    <property type="entry name" value="LDLRA_1"/>
    <property type="match status" value="3"/>
</dbReference>
<feature type="domain" description="MAM" evidence="5">
    <location>
        <begin position="2"/>
        <end position="174"/>
    </location>
</feature>
<feature type="disulfide bond" evidence="2">
    <location>
        <begin position="408"/>
        <end position="426"/>
    </location>
</feature>
<dbReference type="CDD" id="cd00112">
    <property type="entry name" value="LDLa"/>
    <property type="match status" value="6"/>
</dbReference>
<feature type="non-terminal residue" evidence="6">
    <location>
        <position position="1048"/>
    </location>
</feature>
<comment type="caution">
    <text evidence="2">Lacks conserved residue(s) required for the propagation of feature annotation.</text>
</comment>
<evidence type="ECO:0000256" key="4">
    <source>
        <dbReference type="SAM" id="Phobius"/>
    </source>
</evidence>
<feature type="region of interest" description="Disordered" evidence="3">
    <location>
        <begin position="610"/>
        <end position="630"/>
    </location>
</feature>
<accession>A0A9Q1AZG5</accession>
<evidence type="ECO:0000313" key="6">
    <source>
        <dbReference type="EMBL" id="KAJ7322263.1"/>
    </source>
</evidence>
<dbReference type="Gene3D" id="2.60.120.200">
    <property type="match status" value="4"/>
</dbReference>
<keyword evidence="7" id="KW-1185">Reference proteome</keyword>
<dbReference type="PANTHER" id="PTHR23282">
    <property type="entry name" value="APICAL ENDOSOMAL GLYCOPROTEIN PRECURSOR"/>
    <property type="match status" value="1"/>
</dbReference>
<dbReference type="Gene3D" id="4.10.400.10">
    <property type="entry name" value="Low-density Lipoprotein Receptor"/>
    <property type="match status" value="6"/>
</dbReference>
<reference evidence="6" key="1">
    <citation type="journal article" date="2023" name="DNA Res.">
        <title>Chromosome-level genome assembly of Phrynocephalus forsythii using third-generation DNA sequencing and Hi-C analysis.</title>
        <authorList>
            <person name="Qi Y."/>
            <person name="Zhao W."/>
            <person name="Zhao Y."/>
            <person name="Niu C."/>
            <person name="Cao S."/>
            <person name="Zhang Y."/>
        </authorList>
    </citation>
    <scope>NUCLEOTIDE SEQUENCE</scope>
    <source>
        <tissue evidence="6">Muscle</tissue>
    </source>
</reference>
<feature type="domain" description="MAM" evidence="5">
    <location>
        <begin position="437"/>
        <end position="568"/>
    </location>
</feature>
<feature type="domain" description="MAM" evidence="5">
    <location>
        <begin position="223"/>
        <end position="383"/>
    </location>
</feature>
<dbReference type="InterPro" id="IPR013320">
    <property type="entry name" value="ConA-like_dom_sf"/>
</dbReference>
<dbReference type="AlphaFoldDB" id="A0A9Q1AZG5"/>
<feature type="disulfide bond" evidence="2">
    <location>
        <begin position="182"/>
        <end position="194"/>
    </location>
</feature>
<dbReference type="PRINTS" id="PR00261">
    <property type="entry name" value="LDLRECEPTOR"/>
</dbReference>
<dbReference type="EMBL" id="JAPFRF010000009">
    <property type="protein sequence ID" value="KAJ7322263.1"/>
    <property type="molecule type" value="Genomic_DNA"/>
</dbReference>
<evidence type="ECO:0000259" key="5">
    <source>
        <dbReference type="PROSITE" id="PS50060"/>
    </source>
</evidence>
<feature type="disulfide bond" evidence="2">
    <location>
        <begin position="660"/>
        <end position="678"/>
    </location>
</feature>
<comment type="caution">
    <text evidence="6">The sequence shown here is derived from an EMBL/GenBank/DDBJ whole genome shotgun (WGS) entry which is preliminary data.</text>
</comment>
<feature type="disulfide bond" evidence="2">
    <location>
        <begin position="925"/>
        <end position="943"/>
    </location>
</feature>
<evidence type="ECO:0000256" key="2">
    <source>
        <dbReference type="PROSITE-ProRule" id="PRU00124"/>
    </source>
</evidence>
<keyword evidence="1 2" id="KW-1015">Disulfide bond</keyword>
<dbReference type="PROSITE" id="PS50060">
    <property type="entry name" value="MAM_2"/>
    <property type="match status" value="4"/>
</dbReference>
<dbReference type="Proteomes" id="UP001142489">
    <property type="component" value="Unassembled WGS sequence"/>
</dbReference>
<proteinExistence type="predicted"/>
<dbReference type="CDD" id="cd06263">
    <property type="entry name" value="MAM"/>
    <property type="match status" value="3"/>
</dbReference>
<feature type="disulfide bond" evidence="2">
    <location>
        <begin position="420"/>
        <end position="435"/>
    </location>
</feature>
<dbReference type="InterPro" id="IPR036055">
    <property type="entry name" value="LDL_receptor-like_sf"/>
</dbReference>
<dbReference type="SUPFAM" id="SSF57424">
    <property type="entry name" value="LDL receptor-like module"/>
    <property type="match status" value="6"/>
</dbReference>
<dbReference type="OrthoDB" id="412155at2759"/>
<dbReference type="InterPro" id="IPR000998">
    <property type="entry name" value="MAM_dom"/>
</dbReference>
<feature type="disulfide bond" evidence="2">
    <location>
        <begin position="918"/>
        <end position="930"/>
    </location>
</feature>
<evidence type="ECO:0000313" key="7">
    <source>
        <dbReference type="Proteomes" id="UP001142489"/>
    </source>
</evidence>
<feature type="non-terminal residue" evidence="6">
    <location>
        <position position="1"/>
    </location>
</feature>
<feature type="disulfide bond" evidence="2">
    <location>
        <begin position="890"/>
        <end position="905"/>
    </location>
</feature>